<dbReference type="RefSeq" id="WP_379913276.1">
    <property type="nucleotide sequence ID" value="NZ_JBHUDD010000027.1"/>
</dbReference>
<dbReference type="Proteomes" id="UP001597186">
    <property type="component" value="Unassembled WGS sequence"/>
</dbReference>
<reference evidence="2" key="1">
    <citation type="journal article" date="2019" name="Int. J. Syst. Evol. Microbiol.">
        <title>The Global Catalogue of Microorganisms (GCM) 10K type strain sequencing project: providing services to taxonomists for standard genome sequencing and annotation.</title>
        <authorList>
            <consortium name="The Broad Institute Genomics Platform"/>
            <consortium name="The Broad Institute Genome Sequencing Center for Infectious Disease"/>
            <person name="Wu L."/>
            <person name="Ma J."/>
        </authorList>
    </citation>
    <scope>NUCLEOTIDE SEQUENCE [LARGE SCALE GENOMIC DNA]</scope>
    <source>
        <strain evidence="2">CGMCC 1.12477</strain>
    </source>
</reference>
<organism evidence="1 2">
    <name type="scientific">Lacimonas salitolerans</name>
    <dbReference type="NCBI Taxonomy" id="1323750"/>
    <lineage>
        <taxon>Bacteria</taxon>
        <taxon>Pseudomonadati</taxon>
        <taxon>Pseudomonadota</taxon>
        <taxon>Alphaproteobacteria</taxon>
        <taxon>Rhodobacterales</taxon>
        <taxon>Paracoccaceae</taxon>
        <taxon>Lacimonas</taxon>
    </lineage>
</organism>
<comment type="caution">
    <text evidence="1">The sequence shown here is derived from an EMBL/GenBank/DDBJ whole genome shotgun (WGS) entry which is preliminary data.</text>
</comment>
<name>A0ABW4ECH1_9RHOB</name>
<protein>
    <submittedName>
        <fullName evidence="1">Uncharacterized protein</fullName>
    </submittedName>
</protein>
<proteinExistence type="predicted"/>
<evidence type="ECO:0000313" key="1">
    <source>
        <dbReference type="EMBL" id="MFD1508274.1"/>
    </source>
</evidence>
<dbReference type="EMBL" id="JBHUDD010000027">
    <property type="protein sequence ID" value="MFD1508274.1"/>
    <property type="molecule type" value="Genomic_DNA"/>
</dbReference>
<gene>
    <name evidence="1" type="ORF">ACFTOW_02515</name>
</gene>
<sequence>MGVVDTCKNRGPGPFDRRRQRIHRRLHIACGSTFHDVIIVGHRRRSQRGRTQRREYQSFHRKSSITICLHALASRRECP</sequence>
<evidence type="ECO:0000313" key="2">
    <source>
        <dbReference type="Proteomes" id="UP001597186"/>
    </source>
</evidence>
<keyword evidence="2" id="KW-1185">Reference proteome</keyword>
<accession>A0ABW4ECH1</accession>